<dbReference type="Proteomes" id="UP001352263">
    <property type="component" value="Unassembled WGS sequence"/>
</dbReference>
<evidence type="ECO:0000256" key="1">
    <source>
        <dbReference type="SAM" id="Phobius"/>
    </source>
</evidence>
<keyword evidence="1" id="KW-0472">Membrane</keyword>
<keyword evidence="1" id="KW-1133">Transmembrane helix</keyword>
<protein>
    <submittedName>
        <fullName evidence="2">DUF3619 family protein</fullName>
    </submittedName>
</protein>
<gene>
    <name evidence="2" type="ORF">RY831_17855</name>
</gene>
<sequence>MNTRQLNFAYKIRHALNENLDHLPQPTTDRLAAARKLAVSRKKKESALRALFARPVLSTQGGASVSNGRMAWLGGMGFAVPVIVVALGLAGIYQFEQQRRISDTAEIDAEMLADELPISAYLDQGFNAFLANRSD</sequence>
<keyword evidence="3" id="KW-1185">Reference proteome</keyword>
<feature type="transmembrane region" description="Helical" evidence="1">
    <location>
        <begin position="70"/>
        <end position="93"/>
    </location>
</feature>
<evidence type="ECO:0000313" key="3">
    <source>
        <dbReference type="Proteomes" id="UP001352263"/>
    </source>
</evidence>
<evidence type="ECO:0000313" key="2">
    <source>
        <dbReference type="EMBL" id="MEC4721034.1"/>
    </source>
</evidence>
<dbReference type="Pfam" id="PF12279">
    <property type="entry name" value="DUF3619"/>
    <property type="match status" value="1"/>
</dbReference>
<reference evidence="2 3" key="1">
    <citation type="submission" date="2023-10" db="EMBL/GenBank/DDBJ databases">
        <title>Noviherbaspirillum sp. CPCC 100848 genome assembly.</title>
        <authorList>
            <person name="Li X.Y."/>
            <person name="Fang X.M."/>
        </authorList>
    </citation>
    <scope>NUCLEOTIDE SEQUENCE [LARGE SCALE GENOMIC DNA]</scope>
    <source>
        <strain evidence="2 3">CPCC 100848</strain>
    </source>
</reference>
<dbReference type="InterPro" id="IPR022064">
    <property type="entry name" value="DUF3619"/>
</dbReference>
<dbReference type="EMBL" id="JAWIIV010000015">
    <property type="protein sequence ID" value="MEC4721034.1"/>
    <property type="molecule type" value="Genomic_DNA"/>
</dbReference>
<keyword evidence="1" id="KW-0812">Transmembrane</keyword>
<dbReference type="RefSeq" id="WP_326507742.1">
    <property type="nucleotide sequence ID" value="NZ_JAWIIV010000015.1"/>
</dbReference>
<organism evidence="2 3">
    <name type="scientific">Noviherbaspirillum album</name>
    <dbReference type="NCBI Taxonomy" id="3080276"/>
    <lineage>
        <taxon>Bacteria</taxon>
        <taxon>Pseudomonadati</taxon>
        <taxon>Pseudomonadota</taxon>
        <taxon>Betaproteobacteria</taxon>
        <taxon>Burkholderiales</taxon>
        <taxon>Oxalobacteraceae</taxon>
        <taxon>Noviherbaspirillum</taxon>
    </lineage>
</organism>
<accession>A0ABU6JCZ7</accession>
<comment type="caution">
    <text evidence="2">The sequence shown here is derived from an EMBL/GenBank/DDBJ whole genome shotgun (WGS) entry which is preliminary data.</text>
</comment>
<proteinExistence type="predicted"/>
<name>A0ABU6JCZ7_9BURK</name>